<gene>
    <name evidence="1" type="ORF">PXEA_LOCUS7345</name>
</gene>
<protein>
    <recommendedName>
        <fullName evidence="3">P-type ATPase C-terminal domain-containing protein</fullName>
    </recommendedName>
</protein>
<comment type="caution">
    <text evidence="1">The sequence shown here is derived from an EMBL/GenBank/DDBJ whole genome shotgun (WGS) entry which is preliminary data.</text>
</comment>
<dbReference type="GO" id="GO:0055037">
    <property type="term" value="C:recycling endosome"/>
    <property type="evidence" value="ECO:0007669"/>
    <property type="project" value="TreeGrafter"/>
</dbReference>
<dbReference type="SUPFAM" id="SSF56784">
    <property type="entry name" value="HAD-like"/>
    <property type="match status" value="1"/>
</dbReference>
<dbReference type="PANTHER" id="PTHR24092:SF175">
    <property type="entry name" value="PHOSPHOLIPID-TRANSPORTING ATPASE"/>
    <property type="match status" value="1"/>
</dbReference>
<dbReference type="GO" id="GO:0140326">
    <property type="term" value="F:ATPase-coupled intramembrane lipid transporter activity"/>
    <property type="evidence" value="ECO:0007669"/>
    <property type="project" value="TreeGrafter"/>
</dbReference>
<evidence type="ECO:0000313" key="2">
    <source>
        <dbReference type="Proteomes" id="UP000784294"/>
    </source>
</evidence>
<dbReference type="OrthoDB" id="377733at2759"/>
<dbReference type="Gene3D" id="3.40.50.1000">
    <property type="entry name" value="HAD superfamily/HAD-like"/>
    <property type="match status" value="1"/>
</dbReference>
<organism evidence="1 2">
    <name type="scientific">Protopolystoma xenopodis</name>
    <dbReference type="NCBI Taxonomy" id="117903"/>
    <lineage>
        <taxon>Eukaryota</taxon>
        <taxon>Metazoa</taxon>
        <taxon>Spiralia</taxon>
        <taxon>Lophotrochozoa</taxon>
        <taxon>Platyhelminthes</taxon>
        <taxon>Monogenea</taxon>
        <taxon>Polyopisthocotylea</taxon>
        <taxon>Polystomatidea</taxon>
        <taxon>Polystomatidae</taxon>
        <taxon>Protopolystoma</taxon>
    </lineage>
</organism>
<dbReference type="GO" id="GO:0005783">
    <property type="term" value="C:endoplasmic reticulum"/>
    <property type="evidence" value="ECO:0007669"/>
    <property type="project" value="TreeGrafter"/>
</dbReference>
<sequence>MNVTTVLCCRVTPLQKAAVVQLVSNGLADWQGAPVTASVGDGGNDVAMLLQASVGIGLHGNEGSQAVRAADYALPKFK</sequence>
<accession>A0A3S5CE72</accession>
<dbReference type="EMBL" id="CAAALY010019351">
    <property type="protein sequence ID" value="VEL13905.1"/>
    <property type="molecule type" value="Genomic_DNA"/>
</dbReference>
<keyword evidence="2" id="KW-1185">Reference proteome</keyword>
<name>A0A3S5CE72_9PLAT</name>
<dbReference type="InterPro" id="IPR036412">
    <property type="entry name" value="HAD-like_sf"/>
</dbReference>
<proteinExistence type="predicted"/>
<evidence type="ECO:0008006" key="3">
    <source>
        <dbReference type="Google" id="ProtNLM"/>
    </source>
</evidence>
<dbReference type="PANTHER" id="PTHR24092">
    <property type="entry name" value="PROBABLE PHOSPHOLIPID-TRANSPORTING ATPASE"/>
    <property type="match status" value="1"/>
</dbReference>
<evidence type="ECO:0000313" key="1">
    <source>
        <dbReference type="EMBL" id="VEL13905.1"/>
    </source>
</evidence>
<dbReference type="GO" id="GO:0005886">
    <property type="term" value="C:plasma membrane"/>
    <property type="evidence" value="ECO:0007669"/>
    <property type="project" value="TreeGrafter"/>
</dbReference>
<dbReference type="AlphaFoldDB" id="A0A3S5CE72"/>
<dbReference type="GO" id="GO:0045332">
    <property type="term" value="P:phospholipid translocation"/>
    <property type="evidence" value="ECO:0007669"/>
    <property type="project" value="TreeGrafter"/>
</dbReference>
<dbReference type="Proteomes" id="UP000784294">
    <property type="component" value="Unassembled WGS sequence"/>
</dbReference>
<reference evidence="1" key="1">
    <citation type="submission" date="2018-11" db="EMBL/GenBank/DDBJ databases">
        <authorList>
            <consortium name="Pathogen Informatics"/>
        </authorList>
    </citation>
    <scope>NUCLEOTIDE SEQUENCE</scope>
</reference>
<dbReference type="InterPro" id="IPR023214">
    <property type="entry name" value="HAD_sf"/>
</dbReference>